<dbReference type="Pfam" id="PF00664">
    <property type="entry name" value="ABC_membrane"/>
    <property type="match status" value="1"/>
</dbReference>
<dbReference type="Gene3D" id="3.40.50.300">
    <property type="entry name" value="P-loop containing nucleotide triphosphate hydrolases"/>
    <property type="match status" value="1"/>
</dbReference>
<evidence type="ECO:0000313" key="11">
    <source>
        <dbReference type="Proteomes" id="UP000437748"/>
    </source>
</evidence>
<evidence type="ECO:0000256" key="2">
    <source>
        <dbReference type="ARBA" id="ARBA00022692"/>
    </source>
</evidence>
<dbReference type="PROSITE" id="PS50929">
    <property type="entry name" value="ABC_TM1F"/>
    <property type="match status" value="1"/>
</dbReference>
<keyword evidence="6 7" id="KW-0472">Membrane</keyword>
<evidence type="ECO:0000256" key="3">
    <source>
        <dbReference type="ARBA" id="ARBA00022741"/>
    </source>
</evidence>
<dbReference type="InterPro" id="IPR003593">
    <property type="entry name" value="AAA+_ATPase"/>
</dbReference>
<dbReference type="Pfam" id="PF00005">
    <property type="entry name" value="ABC_tran"/>
    <property type="match status" value="1"/>
</dbReference>
<dbReference type="Gene3D" id="1.20.1560.10">
    <property type="entry name" value="ABC transporter type 1, transmembrane domain"/>
    <property type="match status" value="1"/>
</dbReference>
<dbReference type="SMART" id="SM00382">
    <property type="entry name" value="AAA"/>
    <property type="match status" value="1"/>
</dbReference>
<proteinExistence type="predicted"/>
<evidence type="ECO:0000256" key="5">
    <source>
        <dbReference type="ARBA" id="ARBA00022989"/>
    </source>
</evidence>
<evidence type="ECO:0000259" key="9">
    <source>
        <dbReference type="PROSITE" id="PS50929"/>
    </source>
</evidence>
<dbReference type="SUPFAM" id="SSF52540">
    <property type="entry name" value="P-loop containing nucleoside triphosphate hydrolases"/>
    <property type="match status" value="1"/>
</dbReference>
<dbReference type="InterPro" id="IPR011527">
    <property type="entry name" value="ABC1_TM_dom"/>
</dbReference>
<keyword evidence="4 10" id="KW-0067">ATP-binding</keyword>
<feature type="transmembrane region" description="Helical" evidence="7">
    <location>
        <begin position="184"/>
        <end position="212"/>
    </location>
</feature>
<dbReference type="RefSeq" id="WP_153421745.1">
    <property type="nucleotide sequence ID" value="NZ_WFLM01000007.1"/>
</dbReference>
<keyword evidence="3" id="KW-0547">Nucleotide-binding</keyword>
<organism evidence="10 11">
    <name type="scientific">Silvanigrella paludirubra</name>
    <dbReference type="NCBI Taxonomy" id="2499159"/>
    <lineage>
        <taxon>Bacteria</taxon>
        <taxon>Pseudomonadati</taxon>
        <taxon>Bdellovibrionota</taxon>
        <taxon>Oligoflexia</taxon>
        <taxon>Silvanigrellales</taxon>
        <taxon>Silvanigrellaceae</taxon>
        <taxon>Silvanigrella</taxon>
    </lineage>
</organism>
<keyword evidence="2 7" id="KW-0812">Transmembrane</keyword>
<feature type="transmembrane region" description="Helical" evidence="7">
    <location>
        <begin position="26"/>
        <end position="51"/>
    </location>
</feature>
<dbReference type="Proteomes" id="UP000437748">
    <property type="component" value="Unassembled WGS sequence"/>
</dbReference>
<dbReference type="SUPFAM" id="SSF90123">
    <property type="entry name" value="ABC transporter transmembrane region"/>
    <property type="match status" value="1"/>
</dbReference>
<dbReference type="CDD" id="cd03228">
    <property type="entry name" value="ABCC_MRP_Like"/>
    <property type="match status" value="1"/>
</dbReference>
<dbReference type="InterPro" id="IPR027417">
    <property type="entry name" value="P-loop_NTPase"/>
</dbReference>
<keyword evidence="11" id="KW-1185">Reference proteome</keyword>
<evidence type="ECO:0000256" key="6">
    <source>
        <dbReference type="ARBA" id="ARBA00023136"/>
    </source>
</evidence>
<evidence type="ECO:0000259" key="8">
    <source>
        <dbReference type="PROSITE" id="PS50893"/>
    </source>
</evidence>
<dbReference type="GO" id="GO:0005524">
    <property type="term" value="F:ATP binding"/>
    <property type="evidence" value="ECO:0007669"/>
    <property type="project" value="UniProtKB-KW"/>
</dbReference>
<evidence type="ECO:0000256" key="7">
    <source>
        <dbReference type="SAM" id="Phobius"/>
    </source>
</evidence>
<name>A0A6N6VS44_9BACT</name>
<dbReference type="GO" id="GO:0016887">
    <property type="term" value="F:ATP hydrolysis activity"/>
    <property type="evidence" value="ECO:0007669"/>
    <property type="project" value="InterPro"/>
</dbReference>
<dbReference type="GO" id="GO:0005886">
    <property type="term" value="C:plasma membrane"/>
    <property type="evidence" value="ECO:0007669"/>
    <property type="project" value="UniProtKB-SubCell"/>
</dbReference>
<dbReference type="PANTHER" id="PTHR43394">
    <property type="entry name" value="ATP-DEPENDENT PERMEASE MDL1, MITOCHONDRIAL"/>
    <property type="match status" value="1"/>
</dbReference>
<dbReference type="OrthoDB" id="9806127at2"/>
<evidence type="ECO:0000256" key="1">
    <source>
        <dbReference type="ARBA" id="ARBA00004651"/>
    </source>
</evidence>
<keyword evidence="5 7" id="KW-1133">Transmembrane helix</keyword>
<evidence type="ECO:0000313" key="10">
    <source>
        <dbReference type="EMBL" id="KAB8036276.1"/>
    </source>
</evidence>
<dbReference type="InterPro" id="IPR003439">
    <property type="entry name" value="ABC_transporter-like_ATP-bd"/>
</dbReference>
<protein>
    <submittedName>
        <fullName evidence="10">ATP-binding cassette domain-containing protein</fullName>
    </submittedName>
</protein>
<reference evidence="10 11" key="1">
    <citation type="submission" date="2019-10" db="EMBL/GenBank/DDBJ databases">
        <title>New species of Slilvanegrellaceae.</title>
        <authorList>
            <person name="Pitt A."/>
            <person name="Hahn M.W."/>
        </authorList>
    </citation>
    <scope>NUCLEOTIDE SEQUENCE [LARGE SCALE GENOMIC DNA]</scope>
    <source>
        <strain evidence="10 11">SP-Ram-0.45-NSY-1</strain>
    </source>
</reference>
<feature type="domain" description="ABC transmembrane type-1" evidence="9">
    <location>
        <begin position="71"/>
        <end position="340"/>
    </location>
</feature>
<feature type="transmembrane region" description="Helical" evidence="7">
    <location>
        <begin position="96"/>
        <end position="114"/>
    </location>
</feature>
<dbReference type="InterPro" id="IPR036640">
    <property type="entry name" value="ABC1_TM_sf"/>
</dbReference>
<dbReference type="PROSITE" id="PS50893">
    <property type="entry name" value="ABC_TRANSPORTER_2"/>
    <property type="match status" value="1"/>
</dbReference>
<sequence>MASNNSKNISSIKLWIQQIGLWPSEFAIFLISVIILIPLSLGLLSITSIVVQTINAVPTDITWQRLLGDQLSLWITPLVEGTIFENSIPLSFQKDWFTIIFIFIALFYGFLNFYSDYLLRHLGEKLAKKLRTDIANKYLSLNFQSANSIDAGLLSSMVGEDIRETQQTFTRLISSLLKDGFTSFILLSWLIILDIQLFILFITVLIPAGIVLRVTSKTLKRLSKQGLQFESELLSGILERMRGWQTIQVHKAIPFEIIKFNKINDKIYHVWRRATRARSLGSPLVEWFGIIAGAFIIIAALRKISNGSLDSNIFINFMLTVALLSDKINRMTSQLNSTRKGTDALQRIHAFLTNESFQKRNIISKDLNSINKDKIENLEFKNLSIGNEINNILFHNLNLKLSKGALLAIIGPSGSGKSTLIRTVLGIQNSIKGNILINNEYADEKLFQKYSHDICFIPQEPFLFSGTIFDNIVYPEKIISPTESEIKLATKALALSLLEKKDIFSDIKGLSGGEKQRLMFTRIFYRKPGLIIIDEGTSALDIANELKIIENLKNHIENSITLVIAHRPAIKEYATDILDFSKTKTSQMLTPLGDASTKELL</sequence>
<gene>
    <name evidence="10" type="ORF">GCL60_15950</name>
</gene>
<accession>A0A6N6VS44</accession>
<dbReference type="AlphaFoldDB" id="A0A6N6VS44"/>
<feature type="transmembrane region" description="Helical" evidence="7">
    <location>
        <begin position="280"/>
        <end position="301"/>
    </location>
</feature>
<dbReference type="EMBL" id="WFLM01000007">
    <property type="protein sequence ID" value="KAB8036276.1"/>
    <property type="molecule type" value="Genomic_DNA"/>
</dbReference>
<dbReference type="GO" id="GO:0015421">
    <property type="term" value="F:ABC-type oligopeptide transporter activity"/>
    <property type="evidence" value="ECO:0007669"/>
    <property type="project" value="TreeGrafter"/>
</dbReference>
<comment type="subcellular location">
    <subcellularLocation>
        <location evidence="1">Cell membrane</location>
        <topology evidence="1">Multi-pass membrane protein</topology>
    </subcellularLocation>
</comment>
<comment type="caution">
    <text evidence="10">The sequence shown here is derived from an EMBL/GenBank/DDBJ whole genome shotgun (WGS) entry which is preliminary data.</text>
</comment>
<feature type="domain" description="ABC transporter" evidence="8">
    <location>
        <begin position="378"/>
        <end position="600"/>
    </location>
</feature>
<evidence type="ECO:0000256" key="4">
    <source>
        <dbReference type="ARBA" id="ARBA00022840"/>
    </source>
</evidence>
<dbReference type="InterPro" id="IPR039421">
    <property type="entry name" value="Type_1_exporter"/>
</dbReference>
<dbReference type="PANTHER" id="PTHR43394:SF1">
    <property type="entry name" value="ATP-BINDING CASSETTE SUB-FAMILY B MEMBER 10, MITOCHONDRIAL"/>
    <property type="match status" value="1"/>
</dbReference>